<evidence type="ECO:0000313" key="2">
    <source>
        <dbReference type="Proteomes" id="UP001589532"/>
    </source>
</evidence>
<proteinExistence type="predicted"/>
<dbReference type="InterPro" id="IPR052922">
    <property type="entry name" value="Cytidylate_Kinase-2"/>
</dbReference>
<dbReference type="PANTHER" id="PTHR37816">
    <property type="entry name" value="YALI0E33011P"/>
    <property type="match status" value="1"/>
</dbReference>
<dbReference type="RefSeq" id="WP_344991783.1">
    <property type="nucleotide sequence ID" value="NZ_BAAAXV010000005.1"/>
</dbReference>
<dbReference type="Gene3D" id="3.40.50.300">
    <property type="entry name" value="P-loop containing nucleotide triphosphate hydrolases"/>
    <property type="match status" value="1"/>
</dbReference>
<dbReference type="Proteomes" id="UP001589532">
    <property type="component" value="Unassembled WGS sequence"/>
</dbReference>
<protein>
    <recommendedName>
        <fullName evidence="3">Adenylate kinase</fullName>
    </recommendedName>
</protein>
<reference evidence="1 2" key="1">
    <citation type="submission" date="2024-09" db="EMBL/GenBank/DDBJ databases">
        <authorList>
            <person name="Sun Q."/>
            <person name="Mori K."/>
        </authorList>
    </citation>
    <scope>NUCLEOTIDE SEQUENCE [LARGE SCALE GENOMIC DNA]</scope>
    <source>
        <strain evidence="1 2">JCM 3143</strain>
    </source>
</reference>
<gene>
    <name evidence="1" type="ORF">ACFFSA_45815</name>
</gene>
<keyword evidence="2" id="KW-1185">Reference proteome</keyword>
<dbReference type="SUPFAM" id="SSF52540">
    <property type="entry name" value="P-loop containing nucleoside triphosphate hydrolases"/>
    <property type="match status" value="1"/>
</dbReference>
<sequence>MKRVVLLGRGGSGKSTLAARLGALTGLPVIELDKHFWRPGLEATPPDQWAAVQGELARGEGWIMDGDLGPYDVLEVRLQAADTVILLDFSFWRCAWRTIRRSRERADFWIWVWTYRRRSRPLLLSAIATHAGDATLHVIRNPRALRRFMAQVTAGQSLD</sequence>
<accession>A0ABV5SFG1</accession>
<evidence type="ECO:0008006" key="3">
    <source>
        <dbReference type="Google" id="ProtNLM"/>
    </source>
</evidence>
<organism evidence="1 2">
    <name type="scientific">Nonomuraea helvata</name>
    <dbReference type="NCBI Taxonomy" id="37484"/>
    <lineage>
        <taxon>Bacteria</taxon>
        <taxon>Bacillati</taxon>
        <taxon>Actinomycetota</taxon>
        <taxon>Actinomycetes</taxon>
        <taxon>Streptosporangiales</taxon>
        <taxon>Streptosporangiaceae</taxon>
        <taxon>Nonomuraea</taxon>
    </lineage>
</organism>
<comment type="caution">
    <text evidence="1">The sequence shown here is derived from an EMBL/GenBank/DDBJ whole genome shotgun (WGS) entry which is preliminary data.</text>
</comment>
<dbReference type="EMBL" id="JBHMBW010000098">
    <property type="protein sequence ID" value="MFB9630436.1"/>
    <property type="molecule type" value="Genomic_DNA"/>
</dbReference>
<dbReference type="PANTHER" id="PTHR37816:SF2">
    <property type="entry name" value="DNA TOPOLOGY MODULATION PROTEIN FLAR-RELATED PROTEIN"/>
    <property type="match status" value="1"/>
</dbReference>
<dbReference type="InterPro" id="IPR027417">
    <property type="entry name" value="P-loop_NTPase"/>
</dbReference>
<name>A0ABV5SFG1_9ACTN</name>
<evidence type="ECO:0000313" key="1">
    <source>
        <dbReference type="EMBL" id="MFB9630436.1"/>
    </source>
</evidence>